<proteinExistence type="inferred from homology"/>
<evidence type="ECO:0000313" key="7">
    <source>
        <dbReference type="Proteomes" id="UP001529510"/>
    </source>
</evidence>
<dbReference type="Pfam" id="PF00400">
    <property type="entry name" value="WD40"/>
    <property type="match status" value="1"/>
</dbReference>
<dbReference type="InterPro" id="IPR001680">
    <property type="entry name" value="WD40_rpt"/>
</dbReference>
<keyword evidence="1 5" id="KW-0853">WD repeat</keyword>
<feature type="non-terminal residue" evidence="6">
    <location>
        <position position="1"/>
    </location>
</feature>
<dbReference type="SUPFAM" id="SSF50978">
    <property type="entry name" value="WD40 repeat-like"/>
    <property type="match status" value="1"/>
</dbReference>
<accession>A0ABD0QA51</accession>
<name>A0ABD0QA51_CIRMR</name>
<organism evidence="6 7">
    <name type="scientific">Cirrhinus mrigala</name>
    <name type="common">Mrigala</name>
    <dbReference type="NCBI Taxonomy" id="683832"/>
    <lineage>
        <taxon>Eukaryota</taxon>
        <taxon>Metazoa</taxon>
        <taxon>Chordata</taxon>
        <taxon>Craniata</taxon>
        <taxon>Vertebrata</taxon>
        <taxon>Euteleostomi</taxon>
        <taxon>Actinopterygii</taxon>
        <taxon>Neopterygii</taxon>
        <taxon>Teleostei</taxon>
        <taxon>Ostariophysi</taxon>
        <taxon>Cypriniformes</taxon>
        <taxon>Cyprinidae</taxon>
        <taxon>Labeoninae</taxon>
        <taxon>Labeonini</taxon>
        <taxon>Cirrhinus</taxon>
    </lineage>
</organism>
<evidence type="ECO:0000256" key="5">
    <source>
        <dbReference type="PROSITE-ProRule" id="PRU00221"/>
    </source>
</evidence>
<sequence>TVRTWDLNSEKKHKSVFKPRSLQGKRVTPTCCTYSRDGKLIAAACQDGTIQIWDRNLS</sequence>
<feature type="repeat" description="WD" evidence="5">
    <location>
        <begin position="22"/>
        <end position="58"/>
    </location>
</feature>
<gene>
    <name evidence="6" type="ORF">M9458_022503</name>
</gene>
<dbReference type="EMBL" id="JAMKFB020000010">
    <property type="protein sequence ID" value="KAL0183128.1"/>
    <property type="molecule type" value="Genomic_DNA"/>
</dbReference>
<keyword evidence="7" id="KW-1185">Reference proteome</keyword>
<comment type="caution">
    <text evidence="6">The sequence shown here is derived from an EMBL/GenBank/DDBJ whole genome shotgun (WGS) entry which is preliminary data.</text>
</comment>
<dbReference type="InterPro" id="IPR015943">
    <property type="entry name" value="WD40/YVTN_repeat-like_dom_sf"/>
</dbReference>
<evidence type="ECO:0000313" key="6">
    <source>
        <dbReference type="EMBL" id="KAL0183128.1"/>
    </source>
</evidence>
<evidence type="ECO:0000256" key="2">
    <source>
        <dbReference type="ARBA" id="ARBA00022737"/>
    </source>
</evidence>
<dbReference type="SMART" id="SM00320">
    <property type="entry name" value="WD40"/>
    <property type="match status" value="1"/>
</dbReference>
<keyword evidence="2" id="KW-0677">Repeat</keyword>
<feature type="non-terminal residue" evidence="6">
    <location>
        <position position="58"/>
    </location>
</feature>
<evidence type="ECO:0000256" key="4">
    <source>
        <dbReference type="ARBA" id="ARBA00040943"/>
    </source>
</evidence>
<evidence type="ECO:0000256" key="3">
    <source>
        <dbReference type="ARBA" id="ARBA00038343"/>
    </source>
</evidence>
<dbReference type="PROSITE" id="PS50082">
    <property type="entry name" value="WD_REPEATS_2"/>
    <property type="match status" value="1"/>
</dbReference>
<comment type="similarity">
    <text evidence="3">Belongs to the WD repeat GAD-1 family.</text>
</comment>
<dbReference type="InterPro" id="IPR051858">
    <property type="entry name" value="WD_repeat_GAD-1"/>
</dbReference>
<dbReference type="PANTHER" id="PTHR16017:SF0">
    <property type="entry name" value="WD REPEAT-CONTAINING PROTEIN 70"/>
    <property type="match status" value="1"/>
</dbReference>
<dbReference type="PROSITE" id="PS50294">
    <property type="entry name" value="WD_REPEATS_REGION"/>
    <property type="match status" value="1"/>
</dbReference>
<dbReference type="AlphaFoldDB" id="A0ABD0QA51"/>
<reference evidence="6 7" key="1">
    <citation type="submission" date="2024-05" db="EMBL/GenBank/DDBJ databases">
        <title>Genome sequencing and assembly of Indian major carp, Cirrhinus mrigala (Hamilton, 1822).</title>
        <authorList>
            <person name="Mohindra V."/>
            <person name="Chowdhury L.M."/>
            <person name="Lal K."/>
            <person name="Jena J.K."/>
        </authorList>
    </citation>
    <scope>NUCLEOTIDE SEQUENCE [LARGE SCALE GENOMIC DNA]</scope>
    <source>
        <strain evidence="6">CM1030</strain>
        <tissue evidence="6">Blood</tissue>
    </source>
</reference>
<dbReference type="PANTHER" id="PTHR16017">
    <property type="entry name" value="GASTRULATION DEFECTIVE PROTEIN 1-RELATED"/>
    <property type="match status" value="1"/>
</dbReference>
<dbReference type="Gene3D" id="2.130.10.10">
    <property type="entry name" value="YVTN repeat-like/Quinoprotein amine dehydrogenase"/>
    <property type="match status" value="1"/>
</dbReference>
<protein>
    <recommendedName>
        <fullName evidence="4">WD repeat-containing protein 70</fullName>
    </recommendedName>
</protein>
<dbReference type="Proteomes" id="UP001529510">
    <property type="component" value="Unassembled WGS sequence"/>
</dbReference>
<dbReference type="InterPro" id="IPR036322">
    <property type="entry name" value="WD40_repeat_dom_sf"/>
</dbReference>
<evidence type="ECO:0000256" key="1">
    <source>
        <dbReference type="ARBA" id="ARBA00022574"/>
    </source>
</evidence>